<protein>
    <recommendedName>
        <fullName evidence="2">Peptidase S33 tripeptidyl aminopeptidase-like C-terminal domain-containing protein</fullName>
    </recommendedName>
</protein>
<proteinExistence type="predicted"/>
<dbReference type="Gene3D" id="3.40.50.1820">
    <property type="entry name" value="alpha/beta hydrolase"/>
    <property type="match status" value="1"/>
</dbReference>
<dbReference type="InterPro" id="IPR029058">
    <property type="entry name" value="AB_hydrolase_fold"/>
</dbReference>
<keyword evidence="1" id="KW-1133">Transmembrane helix</keyword>
<organism evidence="3 4">
    <name type="scientific">Mycena venus</name>
    <dbReference type="NCBI Taxonomy" id="2733690"/>
    <lineage>
        <taxon>Eukaryota</taxon>
        <taxon>Fungi</taxon>
        <taxon>Dikarya</taxon>
        <taxon>Basidiomycota</taxon>
        <taxon>Agaricomycotina</taxon>
        <taxon>Agaricomycetes</taxon>
        <taxon>Agaricomycetidae</taxon>
        <taxon>Agaricales</taxon>
        <taxon>Marasmiineae</taxon>
        <taxon>Mycenaceae</taxon>
        <taxon>Mycena</taxon>
    </lineage>
</organism>
<keyword evidence="1" id="KW-0472">Membrane</keyword>
<comment type="caution">
    <text evidence="3">The sequence shown here is derived from an EMBL/GenBank/DDBJ whole genome shotgun (WGS) entry which is preliminary data.</text>
</comment>
<accession>A0A8H6YXE4</accession>
<dbReference type="AlphaFoldDB" id="A0A8H6YXE4"/>
<keyword evidence="1" id="KW-0812">Transmembrane</keyword>
<evidence type="ECO:0000256" key="1">
    <source>
        <dbReference type="SAM" id="Phobius"/>
    </source>
</evidence>
<dbReference type="InterPro" id="IPR013595">
    <property type="entry name" value="Pept_S33_TAP-like_C"/>
</dbReference>
<name>A0A8H6YXE4_9AGAR</name>
<dbReference type="EMBL" id="JACAZI010000002">
    <property type="protein sequence ID" value="KAF7368853.1"/>
    <property type="molecule type" value="Genomic_DNA"/>
</dbReference>
<gene>
    <name evidence="3" type="ORF">MVEN_00210800</name>
</gene>
<feature type="transmembrane region" description="Helical" evidence="1">
    <location>
        <begin position="31"/>
        <end position="50"/>
    </location>
</feature>
<evidence type="ECO:0000259" key="2">
    <source>
        <dbReference type="Pfam" id="PF08386"/>
    </source>
</evidence>
<evidence type="ECO:0000313" key="4">
    <source>
        <dbReference type="Proteomes" id="UP000620124"/>
    </source>
</evidence>
<sequence length="639" mass="70735">MKETIDAEVDLFNESQRNQPRPGMRVKRSRLMAGLVILPLLCWIYWGPFFSLRSFRARSKIDWRPCHEDSSFLCGYLEVPTDYENPSAGTSKLALTNYPATCSKSERLGIIITNFGGPGVPGRQASFASGARIQKVTGNRHDIISFDQRGLGRSTPKVNCFGSALKYQMFKTNTVFETTFSVPKDPFSAAGRAVLVEQQKEALALEETQGALCAETMGADVLGYMSTTTTIYDMEEISRVMEGEDTLINFVRCFLPGQNSSTDIWTQVGRLLWQVPIHLSCMVLLFTTTAGTIVGAYLGNMLPHKAGKIYIDGVVPGDMWSNEHYESQALLRLLLTDSEKTYQLYLSECFKAGPDHCALSNTEDESPKGIEKRIDDFIDKLQLQPLRLTNYTRPGYLTSGGVRSTFFIALQFPEIWATYARMLASAINDSNPAPLARMIYPPYSDPSPSPEYDGYVETGQGELLRLAISCGDALPYAKGEKWPTADEIVDNILVTMEKYPRFGATVHLMEQHGGCHFWPGTGVGPTRFTGPFNKTLATPTLIVANTHDPITPYASAKIVKEMMGNSARLLLQGSAGHSYLAPTTDCAAKVISGYFAKGIIPEDPETWCEREVDNYFVDTAALQVNPKLVEEVLGKDSKF</sequence>
<evidence type="ECO:0000313" key="3">
    <source>
        <dbReference type="EMBL" id="KAF7368853.1"/>
    </source>
</evidence>
<dbReference type="Proteomes" id="UP000620124">
    <property type="component" value="Unassembled WGS sequence"/>
</dbReference>
<feature type="domain" description="Peptidase S33 tripeptidyl aminopeptidase-like C-terminal" evidence="2">
    <location>
        <begin position="508"/>
        <end position="603"/>
    </location>
</feature>
<dbReference type="SUPFAM" id="SSF53474">
    <property type="entry name" value="alpha/beta-Hydrolases"/>
    <property type="match status" value="1"/>
</dbReference>
<dbReference type="Pfam" id="PF08386">
    <property type="entry name" value="Abhydrolase_4"/>
    <property type="match status" value="1"/>
</dbReference>
<keyword evidence="4" id="KW-1185">Reference proteome</keyword>
<reference evidence="3" key="1">
    <citation type="submission" date="2020-05" db="EMBL/GenBank/DDBJ databases">
        <title>Mycena genomes resolve the evolution of fungal bioluminescence.</title>
        <authorList>
            <person name="Tsai I.J."/>
        </authorList>
    </citation>
    <scope>NUCLEOTIDE SEQUENCE</scope>
    <source>
        <strain evidence="3">CCC161011</strain>
    </source>
</reference>
<dbReference type="OrthoDB" id="425534at2759"/>